<comment type="subcellular location">
    <subcellularLocation>
        <location evidence="1">Membrane</location>
    </subcellularLocation>
</comment>
<dbReference type="PANTHER" id="PTHR30566">
    <property type="entry name" value="YNAI-RELATED MECHANOSENSITIVE ION CHANNEL"/>
    <property type="match status" value="1"/>
</dbReference>
<protein>
    <recommendedName>
        <fullName evidence="8">Mechanosensitive ion channel MscS domain-containing protein</fullName>
    </recommendedName>
</protein>
<feature type="compositionally biased region" description="Low complexity" evidence="6">
    <location>
        <begin position="725"/>
        <end position="740"/>
    </location>
</feature>
<evidence type="ECO:0000256" key="3">
    <source>
        <dbReference type="ARBA" id="ARBA00022989"/>
    </source>
</evidence>
<dbReference type="PANTHER" id="PTHR30566:SF5">
    <property type="entry name" value="MECHANOSENSITIVE ION CHANNEL PROTEIN 1, MITOCHONDRIAL-RELATED"/>
    <property type="match status" value="1"/>
</dbReference>
<keyword evidence="2 7" id="KW-0812">Transmembrane</keyword>
<comment type="caution">
    <text evidence="9">The sequence shown here is derived from an EMBL/GenBank/DDBJ whole genome shotgun (WGS) entry which is preliminary data.</text>
</comment>
<evidence type="ECO:0000313" key="9">
    <source>
        <dbReference type="EMBL" id="CAK0880470.1"/>
    </source>
</evidence>
<name>A0ABN9W328_9DINO</name>
<dbReference type="InterPro" id="IPR010920">
    <property type="entry name" value="LSM_dom_sf"/>
</dbReference>
<keyword evidence="3 7" id="KW-1133">Transmembrane helix</keyword>
<evidence type="ECO:0000256" key="1">
    <source>
        <dbReference type="ARBA" id="ARBA00004370"/>
    </source>
</evidence>
<accession>A0ABN9W328</accession>
<evidence type="ECO:0000256" key="6">
    <source>
        <dbReference type="SAM" id="MobiDB-lite"/>
    </source>
</evidence>
<dbReference type="Gene3D" id="1.10.287.1260">
    <property type="match status" value="1"/>
</dbReference>
<feature type="coiled-coil region" evidence="5">
    <location>
        <begin position="533"/>
        <end position="567"/>
    </location>
</feature>
<evidence type="ECO:0000259" key="8">
    <source>
        <dbReference type="Pfam" id="PF00924"/>
    </source>
</evidence>
<feature type="compositionally biased region" description="Low complexity" evidence="6">
    <location>
        <begin position="664"/>
        <end position="683"/>
    </location>
</feature>
<evidence type="ECO:0000313" key="10">
    <source>
        <dbReference type="Proteomes" id="UP001189429"/>
    </source>
</evidence>
<dbReference type="EMBL" id="CAUYUJ010018079">
    <property type="protein sequence ID" value="CAK0880470.1"/>
    <property type="molecule type" value="Genomic_DNA"/>
</dbReference>
<dbReference type="SUPFAM" id="SSF50182">
    <property type="entry name" value="Sm-like ribonucleoproteins"/>
    <property type="match status" value="1"/>
</dbReference>
<evidence type="ECO:0000256" key="4">
    <source>
        <dbReference type="ARBA" id="ARBA00023136"/>
    </source>
</evidence>
<dbReference type="InterPro" id="IPR023408">
    <property type="entry name" value="MscS_beta-dom_sf"/>
</dbReference>
<evidence type="ECO:0000256" key="5">
    <source>
        <dbReference type="SAM" id="Coils"/>
    </source>
</evidence>
<evidence type="ECO:0000256" key="2">
    <source>
        <dbReference type="ARBA" id="ARBA00022692"/>
    </source>
</evidence>
<keyword evidence="4 7" id="KW-0472">Membrane</keyword>
<feature type="region of interest" description="Disordered" evidence="6">
    <location>
        <begin position="570"/>
        <end position="758"/>
    </location>
</feature>
<organism evidence="9 10">
    <name type="scientific">Prorocentrum cordatum</name>
    <dbReference type="NCBI Taxonomy" id="2364126"/>
    <lineage>
        <taxon>Eukaryota</taxon>
        <taxon>Sar</taxon>
        <taxon>Alveolata</taxon>
        <taxon>Dinophyceae</taxon>
        <taxon>Prorocentrales</taxon>
        <taxon>Prorocentraceae</taxon>
        <taxon>Prorocentrum</taxon>
    </lineage>
</organism>
<feature type="compositionally biased region" description="Low complexity" evidence="6">
    <location>
        <begin position="599"/>
        <end position="638"/>
    </location>
</feature>
<keyword evidence="10" id="KW-1185">Reference proteome</keyword>
<proteinExistence type="predicted"/>
<feature type="transmembrane region" description="Helical" evidence="7">
    <location>
        <begin position="266"/>
        <end position="285"/>
    </location>
</feature>
<dbReference type="Gene3D" id="2.30.30.60">
    <property type="match status" value="1"/>
</dbReference>
<dbReference type="InterPro" id="IPR006685">
    <property type="entry name" value="MscS_channel_2nd"/>
</dbReference>
<sequence length="758" mass="82331">MRPEAVCRGLRCRAVGGARRPLCAPSLRASARSRRLRVGAAGVNLSFGCSRGWSRTALRLAMLAVLQLRFVPRAWAVLRRNYLRMNTQRAEIATAEELLLVREALSSSSRLGQPVELSSCLLPKGSEILAHPEDLAAATPPVRLRYRPPSRADAGPLRYERIWASFTSILRIAEGPLVFYGWGRMASEAGLCLAGRFLAVPPKGGLPLEAWCGKLSQLVAFTSLALFSHSFISAWRDRRSRGRAETSDFLGSQSSLREAQVNALKVALQVLVWAVYAVVVLWALGVQVGRVLLFPSITAVVLGWVGREIVANIISGVILHLTQPFAQGDWVTLEGGDIDGWVQDVGNFYTKVVQWDKRPMYVPNFKLMSMNVQNNSRMTNRRVLFELPLRMRDIPKIPKIVQEMQEMINSHEDIDTVQHRLVRWRSIGQYSAEIWVSCYTKPTMEGIRLATFTATLQSVLERCSAIVYSNGAEFASINDRYGYPRGPGVAEEVDDPKNLGQIITDKLYSTFSSARESQLKSREQVLWEREKNVKQLKRDVEAAAALQRDKEQEIARAAERYRELLQQEVARREGPRQAEGAPPPAEGAAPPPDTAWSDPAGPAEAAPVASEAPPEEAQARAAAEEALSGALSEAAAPPVGRDAAESIRGLQGAVAEASRVLQQEGPRGSAAAEAPSAAGAGQEPGEDGGQAAGSSAAAAAEEAEIEELKIATPGEIQKAQEVEELAAAESQAEQIAASASDDSKAKSKGRIPVKEMGD</sequence>
<feature type="domain" description="Mechanosensitive ion channel MscS" evidence="8">
    <location>
        <begin position="309"/>
        <end position="377"/>
    </location>
</feature>
<evidence type="ECO:0000256" key="7">
    <source>
        <dbReference type="SAM" id="Phobius"/>
    </source>
</evidence>
<keyword evidence="5" id="KW-0175">Coiled coil</keyword>
<gene>
    <name evidence="9" type="ORF">PCOR1329_LOCUS63603</name>
</gene>
<dbReference type="Proteomes" id="UP001189429">
    <property type="component" value="Unassembled WGS sequence"/>
</dbReference>
<dbReference type="Pfam" id="PF00924">
    <property type="entry name" value="MS_channel_2nd"/>
    <property type="match status" value="1"/>
</dbReference>
<reference evidence="9" key="1">
    <citation type="submission" date="2023-10" db="EMBL/GenBank/DDBJ databases">
        <authorList>
            <person name="Chen Y."/>
            <person name="Shah S."/>
            <person name="Dougan E. K."/>
            <person name="Thang M."/>
            <person name="Chan C."/>
        </authorList>
    </citation>
    <scope>NUCLEOTIDE SEQUENCE [LARGE SCALE GENOMIC DNA]</scope>
</reference>
<feature type="compositionally biased region" description="Pro residues" evidence="6">
    <location>
        <begin position="581"/>
        <end position="593"/>
    </location>
</feature>